<dbReference type="InterPro" id="IPR001347">
    <property type="entry name" value="SIS_dom"/>
</dbReference>
<reference evidence="6 7" key="1">
    <citation type="submission" date="2016-12" db="EMBL/GenBank/DDBJ databases">
        <title>Draft genome sequences of strains Salinicola socius SMB35, Salinicola sp. MH3R3-1 and Chromohalobacter sp. SMB17 from the Verkhnekamsk potash mining region of Russia.</title>
        <authorList>
            <person name="Mavrodi D.V."/>
            <person name="Olsson B.E."/>
            <person name="Korsakova E.S."/>
            <person name="Pyankova A."/>
            <person name="Mavrodi O.V."/>
            <person name="Plotnikova E.G."/>
        </authorList>
    </citation>
    <scope>NUCLEOTIDE SEQUENCE [LARGE SCALE GENOMIC DNA]</scope>
    <source>
        <strain evidence="6 7">SMB17</strain>
    </source>
</reference>
<dbReference type="Proteomes" id="UP000186806">
    <property type="component" value="Unassembled WGS sequence"/>
</dbReference>
<feature type="domain" description="SIS" evidence="5">
    <location>
        <begin position="149"/>
        <end position="286"/>
    </location>
</feature>
<dbReference type="Gene3D" id="1.10.10.10">
    <property type="entry name" value="Winged helix-like DNA-binding domain superfamily/Winged helix DNA-binding domain"/>
    <property type="match status" value="1"/>
</dbReference>
<dbReference type="GO" id="GO:0003677">
    <property type="term" value="F:DNA binding"/>
    <property type="evidence" value="ECO:0007669"/>
    <property type="project" value="UniProtKB-KW"/>
</dbReference>
<dbReference type="InterPro" id="IPR035472">
    <property type="entry name" value="RpiR-like_SIS"/>
</dbReference>
<dbReference type="RefSeq" id="WP_075370124.1">
    <property type="nucleotide sequence ID" value="NZ_MSDQ01000037.1"/>
</dbReference>
<dbReference type="AlphaFoldDB" id="A0A1Q8T9T8"/>
<comment type="caution">
    <text evidence="6">The sequence shown here is derived from an EMBL/GenBank/DDBJ whole genome shotgun (WGS) entry which is preliminary data.</text>
</comment>
<dbReference type="PROSITE" id="PS51071">
    <property type="entry name" value="HTH_RPIR"/>
    <property type="match status" value="1"/>
</dbReference>
<dbReference type="GO" id="GO:1901135">
    <property type="term" value="P:carbohydrate derivative metabolic process"/>
    <property type="evidence" value="ECO:0007669"/>
    <property type="project" value="InterPro"/>
</dbReference>
<evidence type="ECO:0000256" key="1">
    <source>
        <dbReference type="ARBA" id="ARBA00023015"/>
    </source>
</evidence>
<dbReference type="Pfam" id="PF01380">
    <property type="entry name" value="SIS"/>
    <property type="match status" value="1"/>
</dbReference>
<evidence type="ECO:0000256" key="2">
    <source>
        <dbReference type="ARBA" id="ARBA00023125"/>
    </source>
</evidence>
<evidence type="ECO:0000256" key="3">
    <source>
        <dbReference type="ARBA" id="ARBA00023163"/>
    </source>
</evidence>
<keyword evidence="3" id="KW-0804">Transcription</keyword>
<organism evidence="6 7">
    <name type="scientific">Chromohalobacter japonicus</name>
    <dbReference type="NCBI Taxonomy" id="223900"/>
    <lineage>
        <taxon>Bacteria</taxon>
        <taxon>Pseudomonadati</taxon>
        <taxon>Pseudomonadota</taxon>
        <taxon>Gammaproteobacteria</taxon>
        <taxon>Oceanospirillales</taxon>
        <taxon>Halomonadaceae</taxon>
        <taxon>Chromohalobacter</taxon>
    </lineage>
</organism>
<sequence length="305" mass="33191">MPADNADLPPRRYADLQLLALRARRGDAADLKLSAKGIALLEALLAQPEAVSLSNISQLAQRHGVNPSRLTRLAHALGLEGFKALQALFREDLSDSAFYSTRAQRLLDFGETPRAEGDVLADDRALWQQEMQNLSAAVEALDTTQLAAAVASIQRAQRIHVIGLRASFGAAHYLAYYLDYLRDGVHLVSGHAGVSVEQALRLGEGDLVIGIAFRPESRMSIDYCRLAVEQGASLLALTNHSSSQLATLSESTLLAPAEGAFFFNPMSSLFMLVELLLSRVAREMGHDAVLALRQREALISRLHVE</sequence>
<dbReference type="InterPro" id="IPR009057">
    <property type="entry name" value="Homeodomain-like_sf"/>
</dbReference>
<dbReference type="GO" id="GO:0003700">
    <property type="term" value="F:DNA-binding transcription factor activity"/>
    <property type="evidence" value="ECO:0007669"/>
    <property type="project" value="InterPro"/>
</dbReference>
<dbReference type="PANTHER" id="PTHR30514:SF18">
    <property type="entry name" value="RPIR-FAMILY TRANSCRIPTIONAL REGULATOR"/>
    <property type="match status" value="1"/>
</dbReference>
<dbReference type="CDD" id="cd05013">
    <property type="entry name" value="SIS_RpiR"/>
    <property type="match status" value="1"/>
</dbReference>
<name>A0A1Q8T9T8_9GAMM</name>
<keyword evidence="2" id="KW-0238">DNA-binding</keyword>
<dbReference type="STRING" id="223900.GCA_000821045_02878"/>
<dbReference type="PANTHER" id="PTHR30514">
    <property type="entry name" value="GLUCOKINASE"/>
    <property type="match status" value="1"/>
</dbReference>
<dbReference type="InterPro" id="IPR047640">
    <property type="entry name" value="RpiR-like"/>
</dbReference>
<proteinExistence type="predicted"/>
<feature type="domain" description="HTH rpiR-type" evidence="4">
    <location>
        <begin position="20"/>
        <end position="96"/>
    </location>
</feature>
<dbReference type="InterPro" id="IPR046348">
    <property type="entry name" value="SIS_dom_sf"/>
</dbReference>
<evidence type="ECO:0000259" key="4">
    <source>
        <dbReference type="PROSITE" id="PS51071"/>
    </source>
</evidence>
<dbReference type="PROSITE" id="PS51464">
    <property type="entry name" value="SIS"/>
    <property type="match status" value="1"/>
</dbReference>
<dbReference type="GO" id="GO:0097367">
    <property type="term" value="F:carbohydrate derivative binding"/>
    <property type="evidence" value="ECO:0007669"/>
    <property type="project" value="InterPro"/>
</dbReference>
<dbReference type="EMBL" id="MSDQ01000037">
    <property type="protein sequence ID" value="OLO10378.1"/>
    <property type="molecule type" value="Genomic_DNA"/>
</dbReference>
<protein>
    <submittedName>
        <fullName evidence="6">RpiR family transcriptional regulator</fullName>
    </submittedName>
</protein>
<evidence type="ECO:0000313" key="6">
    <source>
        <dbReference type="EMBL" id="OLO10378.1"/>
    </source>
</evidence>
<dbReference type="InterPro" id="IPR036388">
    <property type="entry name" value="WH-like_DNA-bd_sf"/>
</dbReference>
<evidence type="ECO:0000313" key="7">
    <source>
        <dbReference type="Proteomes" id="UP000186806"/>
    </source>
</evidence>
<dbReference type="InterPro" id="IPR000281">
    <property type="entry name" value="HTH_RpiR"/>
</dbReference>
<dbReference type="Pfam" id="PF01418">
    <property type="entry name" value="HTH_6"/>
    <property type="match status" value="1"/>
</dbReference>
<gene>
    <name evidence="6" type="ORF">BTW10_15145</name>
</gene>
<dbReference type="Gene3D" id="3.40.50.10490">
    <property type="entry name" value="Glucose-6-phosphate isomerase like protein, domain 1"/>
    <property type="match status" value="1"/>
</dbReference>
<dbReference type="SUPFAM" id="SSF53697">
    <property type="entry name" value="SIS domain"/>
    <property type="match status" value="1"/>
</dbReference>
<evidence type="ECO:0000259" key="5">
    <source>
        <dbReference type="PROSITE" id="PS51464"/>
    </source>
</evidence>
<dbReference type="SUPFAM" id="SSF46689">
    <property type="entry name" value="Homeodomain-like"/>
    <property type="match status" value="1"/>
</dbReference>
<keyword evidence="1" id="KW-0805">Transcription regulation</keyword>
<accession>A0A1Q8T9T8</accession>
<keyword evidence="7" id="KW-1185">Reference proteome</keyword>